<feature type="non-terminal residue" evidence="5">
    <location>
        <position position="1"/>
    </location>
</feature>
<feature type="non-terminal residue" evidence="5">
    <location>
        <position position="77"/>
    </location>
</feature>
<dbReference type="InterPro" id="IPR050780">
    <property type="entry name" value="Mucin_vWF_Thrombospondin_sf"/>
</dbReference>
<dbReference type="InterPro" id="IPR036084">
    <property type="entry name" value="Ser_inhib-like_sf"/>
</dbReference>
<dbReference type="AlphaFoldDB" id="A0A7K7AEM1"/>
<dbReference type="SUPFAM" id="SSF57567">
    <property type="entry name" value="Serine protease inhibitors"/>
    <property type="match status" value="1"/>
</dbReference>
<evidence type="ECO:0000256" key="3">
    <source>
        <dbReference type="ARBA" id="ARBA00023157"/>
    </source>
</evidence>
<dbReference type="FunFam" id="2.10.25.10:FF:000055">
    <property type="entry name" value="alpha-tectorin isoform X1"/>
    <property type="match status" value="1"/>
</dbReference>
<dbReference type="InterPro" id="IPR002919">
    <property type="entry name" value="TIL_dom"/>
</dbReference>
<dbReference type="GO" id="GO:0005615">
    <property type="term" value="C:extracellular space"/>
    <property type="evidence" value="ECO:0007669"/>
    <property type="project" value="TreeGrafter"/>
</dbReference>
<dbReference type="PANTHER" id="PTHR11339">
    <property type="entry name" value="EXTRACELLULAR MATRIX GLYCOPROTEIN RELATED"/>
    <property type="match status" value="1"/>
</dbReference>
<dbReference type="PANTHER" id="PTHR11339:SF396">
    <property type="entry name" value="SCO-SPONDIN"/>
    <property type="match status" value="1"/>
</dbReference>
<evidence type="ECO:0000256" key="1">
    <source>
        <dbReference type="ARBA" id="ARBA00004613"/>
    </source>
</evidence>
<evidence type="ECO:0000313" key="5">
    <source>
        <dbReference type="EMBL" id="NWX94615.1"/>
    </source>
</evidence>
<accession>A0A7K7AEM1</accession>
<gene>
    <name evidence="5" type="primary">Sspo</name>
    <name evidence="5" type="ORF">NOTPEN_R14305</name>
</gene>
<name>A0A7K7AEM1_9AVES</name>
<keyword evidence="2" id="KW-0964">Secreted</keyword>
<comment type="caution">
    <text evidence="5">The sequence shown here is derived from an EMBL/GenBank/DDBJ whole genome shotgun (WGS) entry which is preliminary data.</text>
</comment>
<dbReference type="Proteomes" id="UP000538817">
    <property type="component" value="Unassembled WGS sequence"/>
</dbReference>
<reference evidence="5 6" key="1">
    <citation type="submission" date="2019-09" db="EMBL/GenBank/DDBJ databases">
        <title>Bird 10,000 Genomes (B10K) Project - Family phase.</title>
        <authorList>
            <person name="Zhang G."/>
        </authorList>
    </citation>
    <scope>NUCLEOTIDE SEQUENCE [LARGE SCALE GENOMIC DNA]</scope>
    <source>
        <strain evidence="5">B10K-MSB-04</strain>
    </source>
</reference>
<proteinExistence type="predicted"/>
<feature type="domain" description="TIL" evidence="4">
    <location>
        <begin position="21"/>
        <end position="77"/>
    </location>
</feature>
<protein>
    <submittedName>
        <fullName evidence="5">SSPO protein</fullName>
    </submittedName>
</protein>
<dbReference type="EMBL" id="VZSG01002802">
    <property type="protein sequence ID" value="NWX94615.1"/>
    <property type="molecule type" value="Genomic_DNA"/>
</dbReference>
<evidence type="ECO:0000313" key="6">
    <source>
        <dbReference type="Proteomes" id="UP000538817"/>
    </source>
</evidence>
<dbReference type="CDD" id="cd19941">
    <property type="entry name" value="TIL"/>
    <property type="match status" value="1"/>
</dbReference>
<evidence type="ECO:0000259" key="4">
    <source>
        <dbReference type="Pfam" id="PF01826"/>
    </source>
</evidence>
<organism evidence="5 6">
    <name type="scientific">Nothoprocta pentlandii</name>
    <dbReference type="NCBI Taxonomy" id="2585814"/>
    <lineage>
        <taxon>Eukaryota</taxon>
        <taxon>Metazoa</taxon>
        <taxon>Chordata</taxon>
        <taxon>Craniata</taxon>
        <taxon>Vertebrata</taxon>
        <taxon>Euteleostomi</taxon>
        <taxon>Archelosauria</taxon>
        <taxon>Archosauria</taxon>
        <taxon>Dinosauria</taxon>
        <taxon>Saurischia</taxon>
        <taxon>Theropoda</taxon>
        <taxon>Coelurosauria</taxon>
        <taxon>Aves</taxon>
        <taxon>Palaeognathae</taxon>
        <taxon>Tinamiformes</taxon>
        <taxon>Tinamidae</taxon>
        <taxon>Nothoprocta</taxon>
    </lineage>
</organism>
<evidence type="ECO:0000256" key="2">
    <source>
        <dbReference type="ARBA" id="ARBA00022525"/>
    </source>
</evidence>
<dbReference type="Pfam" id="PF01826">
    <property type="entry name" value="TIL"/>
    <property type="match status" value="1"/>
</dbReference>
<sequence>GAAGRWHGGAQGTAVAAGVPCSGGQVHQECGRPCGQTCADLRLDGAGSCPDLEDTCVPGCNCPPGLVLDDGGQCVPP</sequence>
<keyword evidence="3" id="KW-1015">Disulfide bond</keyword>
<dbReference type="GO" id="GO:0031012">
    <property type="term" value="C:extracellular matrix"/>
    <property type="evidence" value="ECO:0007669"/>
    <property type="project" value="TreeGrafter"/>
</dbReference>
<comment type="subcellular location">
    <subcellularLocation>
        <location evidence="1">Secreted</location>
    </subcellularLocation>
</comment>
<keyword evidence="6" id="KW-1185">Reference proteome</keyword>
<dbReference type="Gene3D" id="2.10.25.10">
    <property type="entry name" value="Laminin"/>
    <property type="match status" value="1"/>
</dbReference>